<dbReference type="NCBIfam" id="TIGR04183">
    <property type="entry name" value="Por_Secre_tail"/>
    <property type="match status" value="1"/>
</dbReference>
<gene>
    <name evidence="2" type="ORF">GCM10023093_12230</name>
</gene>
<keyword evidence="3" id="KW-1185">Reference proteome</keyword>
<dbReference type="EMBL" id="BAABFA010000008">
    <property type="protein sequence ID" value="GAA4463542.1"/>
    <property type="molecule type" value="Genomic_DNA"/>
</dbReference>
<organism evidence="2 3">
    <name type="scientific">Nemorincola caseinilytica</name>
    <dbReference type="NCBI Taxonomy" id="2054315"/>
    <lineage>
        <taxon>Bacteria</taxon>
        <taxon>Pseudomonadati</taxon>
        <taxon>Bacteroidota</taxon>
        <taxon>Chitinophagia</taxon>
        <taxon>Chitinophagales</taxon>
        <taxon>Chitinophagaceae</taxon>
        <taxon>Nemorincola</taxon>
    </lineage>
</organism>
<comment type="caution">
    <text evidence="2">The sequence shown here is derived from an EMBL/GenBank/DDBJ whole genome shotgun (WGS) entry which is preliminary data.</text>
</comment>
<accession>A0ABP8N9C7</accession>
<reference evidence="3" key="1">
    <citation type="journal article" date="2019" name="Int. J. Syst. Evol. Microbiol.">
        <title>The Global Catalogue of Microorganisms (GCM) 10K type strain sequencing project: providing services to taxonomists for standard genome sequencing and annotation.</title>
        <authorList>
            <consortium name="The Broad Institute Genomics Platform"/>
            <consortium name="The Broad Institute Genome Sequencing Center for Infectious Disease"/>
            <person name="Wu L."/>
            <person name="Ma J."/>
        </authorList>
    </citation>
    <scope>NUCLEOTIDE SEQUENCE [LARGE SCALE GENOMIC DNA]</scope>
    <source>
        <strain evidence="3">JCM 32105</strain>
    </source>
</reference>
<feature type="domain" description="Secretion system C-terminal sorting" evidence="1">
    <location>
        <begin position="426"/>
        <end position="488"/>
    </location>
</feature>
<sequence>MKDSININRINALALVHGDMWWDPATGTAHCKFPPDSKKNVGFAAALWLSGYDNAGKLHVAAQTYRQDGNDHWPGPLDAPGTLSYATSAKWAKIWKVRRSDITTFMATTPHTVANTPAAILTWPAKGNSNAKGKDDAPLTITTDMAPFVDLNGDGNYQPLNGEYPDIEGDMALWWVFSDNGPRHDNTNGLPLGAEVHVMAYAYSRNTLIDYVVYYEYTIVNRSANNYHDVRMALWNDGDMGYYMDDFIAFDPARRLGIIYNGTNDDGGSAGHPENSYGADPPAMGVTIVAQPGDGPGTYVPAGSFTYYNNDPSIIGNPVVDTEYNNYMRGKIRNGAAFAIPWGSWNECTTGNTPGDRREILATNDFVLNAGAKAKVVLALVVDSVAKGCPSITFDGIKKITDTAWNIYHTYVDVDEAIPRYGTMRLYPNPVENILHMTSDMPGKMQVTIHDAVGRQIRYVADMNATDAVLDVHDLAPGTYVVTCRAGDRVERAVFVKQ</sequence>
<dbReference type="Proteomes" id="UP001500067">
    <property type="component" value="Unassembled WGS sequence"/>
</dbReference>
<dbReference type="Pfam" id="PF18962">
    <property type="entry name" value="Por_Secre_tail"/>
    <property type="match status" value="1"/>
</dbReference>
<evidence type="ECO:0000259" key="1">
    <source>
        <dbReference type="Pfam" id="PF18962"/>
    </source>
</evidence>
<protein>
    <recommendedName>
        <fullName evidence="1">Secretion system C-terminal sorting domain-containing protein</fullName>
    </recommendedName>
</protein>
<proteinExistence type="predicted"/>
<name>A0ABP8N9C7_9BACT</name>
<dbReference type="InterPro" id="IPR026444">
    <property type="entry name" value="Secre_tail"/>
</dbReference>
<evidence type="ECO:0000313" key="3">
    <source>
        <dbReference type="Proteomes" id="UP001500067"/>
    </source>
</evidence>
<evidence type="ECO:0000313" key="2">
    <source>
        <dbReference type="EMBL" id="GAA4463542.1"/>
    </source>
</evidence>